<dbReference type="InterPro" id="IPR027417">
    <property type="entry name" value="P-loop_NTPase"/>
</dbReference>
<comment type="caution">
    <text evidence="2">The sequence shown here is derived from an EMBL/GenBank/DDBJ whole genome shotgun (WGS) entry which is preliminary data.</text>
</comment>
<dbReference type="Proteomes" id="UP000323732">
    <property type="component" value="Unassembled WGS sequence"/>
</dbReference>
<dbReference type="Pfam" id="PF13614">
    <property type="entry name" value="AAA_31"/>
    <property type="match status" value="1"/>
</dbReference>
<dbReference type="GeneID" id="97347566"/>
<dbReference type="InterPro" id="IPR011006">
    <property type="entry name" value="CheY-like_superfamily"/>
</dbReference>
<reference evidence="2 3" key="1">
    <citation type="submission" date="2019-08" db="EMBL/GenBank/DDBJ databases">
        <title>Bacillus genomes from the desert of Cuatro Cienegas, Coahuila.</title>
        <authorList>
            <person name="Olmedo-Alvarez G."/>
        </authorList>
    </citation>
    <scope>NUCLEOTIDE SEQUENCE [LARGE SCALE GENOMIC DNA]</scope>
    <source>
        <strain evidence="2 3">CH37_1T</strain>
    </source>
</reference>
<gene>
    <name evidence="2" type="ORF">FZD47_24110</name>
</gene>
<sequence length="386" mass="43862">MGDEIKILLVSDEEQSLTSIRGLFTDFKQVETINHNEVRTELDRLAPDLVFLIESEGEATVDTIDYIHAASPMLPIVFIAFSQDFDLLRNVTRAGVVDYFILPDENTMLYGRLDSIIQMAVQRKQQLSETASTSQSFKRGRGRIFSFYSGKGGSGRTIISSSFAQTLKLESTAQVILIDLNLQFGGVETYLSIESNRSLADLLPVIEELNESHIRNVSEKERYSKLEILLSPRDAEVAENLPEGFVSRLLRTCRRSYDFVLVDLPTVMNEHTYSALEESDKIYYTLNLDTPSISMLKQVEGLFLRLGIETEGRMELLLNEVGRENEIKPADLKNIIQYPIAFKIPRDIKGVQAHINKSEPFRKEAVEKKLIPFTKSIKKWVSQILE</sequence>
<name>A0A5D4S750_9BACI</name>
<protein>
    <submittedName>
        <fullName evidence="2">AAA family ATPase</fullName>
    </submittedName>
</protein>
<organism evidence="2 3">
    <name type="scientific">Bacillus infantis</name>
    <dbReference type="NCBI Taxonomy" id="324767"/>
    <lineage>
        <taxon>Bacteria</taxon>
        <taxon>Bacillati</taxon>
        <taxon>Bacillota</taxon>
        <taxon>Bacilli</taxon>
        <taxon>Bacillales</taxon>
        <taxon>Bacillaceae</taxon>
        <taxon>Bacillus</taxon>
    </lineage>
</organism>
<dbReference type="GO" id="GO:0009898">
    <property type="term" value="C:cytoplasmic side of plasma membrane"/>
    <property type="evidence" value="ECO:0007669"/>
    <property type="project" value="TreeGrafter"/>
</dbReference>
<dbReference type="GO" id="GO:0051782">
    <property type="term" value="P:negative regulation of cell division"/>
    <property type="evidence" value="ECO:0007669"/>
    <property type="project" value="TreeGrafter"/>
</dbReference>
<proteinExistence type="predicted"/>
<dbReference type="GO" id="GO:0005829">
    <property type="term" value="C:cytosol"/>
    <property type="evidence" value="ECO:0007669"/>
    <property type="project" value="TreeGrafter"/>
</dbReference>
<evidence type="ECO:0000313" key="2">
    <source>
        <dbReference type="EMBL" id="TYS57924.1"/>
    </source>
</evidence>
<dbReference type="RefSeq" id="WP_009795820.1">
    <property type="nucleotide sequence ID" value="NZ_CP160000.1"/>
</dbReference>
<accession>A0A5D4S750</accession>
<evidence type="ECO:0000313" key="3">
    <source>
        <dbReference type="Proteomes" id="UP000323732"/>
    </source>
</evidence>
<dbReference type="Gene3D" id="3.40.50.2300">
    <property type="match status" value="1"/>
</dbReference>
<dbReference type="GO" id="GO:0016887">
    <property type="term" value="F:ATP hydrolysis activity"/>
    <property type="evidence" value="ECO:0007669"/>
    <property type="project" value="TreeGrafter"/>
</dbReference>
<dbReference type="GO" id="GO:0005524">
    <property type="term" value="F:ATP binding"/>
    <property type="evidence" value="ECO:0007669"/>
    <property type="project" value="TreeGrafter"/>
</dbReference>
<evidence type="ECO:0000259" key="1">
    <source>
        <dbReference type="Pfam" id="PF13614"/>
    </source>
</evidence>
<dbReference type="SUPFAM" id="SSF52540">
    <property type="entry name" value="P-loop containing nucleoside triphosphate hydrolases"/>
    <property type="match status" value="1"/>
</dbReference>
<dbReference type="SUPFAM" id="SSF52172">
    <property type="entry name" value="CheY-like"/>
    <property type="match status" value="1"/>
</dbReference>
<dbReference type="PANTHER" id="PTHR43384:SF13">
    <property type="entry name" value="SLR0110 PROTEIN"/>
    <property type="match status" value="1"/>
</dbReference>
<dbReference type="EMBL" id="VTES01000011">
    <property type="protein sequence ID" value="TYS57924.1"/>
    <property type="molecule type" value="Genomic_DNA"/>
</dbReference>
<dbReference type="InterPro" id="IPR025669">
    <property type="entry name" value="AAA_dom"/>
</dbReference>
<dbReference type="AlphaFoldDB" id="A0A5D4S750"/>
<dbReference type="InterPro" id="IPR050625">
    <property type="entry name" value="ParA/MinD_ATPase"/>
</dbReference>
<feature type="domain" description="AAA" evidence="1">
    <location>
        <begin position="143"/>
        <end position="293"/>
    </location>
</feature>
<dbReference type="PANTHER" id="PTHR43384">
    <property type="entry name" value="SEPTUM SITE-DETERMINING PROTEIN MIND HOMOLOG, CHLOROPLASTIC-RELATED"/>
    <property type="match status" value="1"/>
</dbReference>
<dbReference type="Gene3D" id="3.40.50.300">
    <property type="entry name" value="P-loop containing nucleotide triphosphate hydrolases"/>
    <property type="match status" value="1"/>
</dbReference>